<accession>A0A227NTQ8</accession>
<dbReference type="PANTHER" id="PTHR30164">
    <property type="entry name" value="MTFA PEPTIDASE"/>
    <property type="match status" value="1"/>
</dbReference>
<sequence length="266" mass="32182">MILLLFFAILFGLLCLIIIVFRVIEPAYMLLFNKPLFLFWNPILNKIDLNDKSILRREFSFYANLSDKKKGYFEHRIHCFINHYKFEGKDIIVTHEMKLIIAGTYIMLTFGMRRYLIELFENIIIYPTSYYSVINEEYHKGEYNPRAKAVVFSWEDFLSGHQIKDNINLGLHEFAHVLHFNSRKSTDPNAIIFFDEFTEIEKYFDDENLKEEIRQKQYFREYAYTNKFEFLAVIFECFFETPEVFKEEFPELFEHVKIMINYQSIL</sequence>
<dbReference type="CDD" id="cd20170">
    <property type="entry name" value="Peptidase_M90-like"/>
    <property type="match status" value="1"/>
</dbReference>
<dbReference type="InterPro" id="IPR042252">
    <property type="entry name" value="MtfA_N"/>
</dbReference>
<dbReference type="PANTHER" id="PTHR30164:SF2">
    <property type="entry name" value="PROTEIN MTFA"/>
    <property type="match status" value="1"/>
</dbReference>
<dbReference type="InterPro" id="IPR010384">
    <property type="entry name" value="MtfA_fam"/>
</dbReference>
<protein>
    <recommendedName>
        <fullName evidence="3">DgsA anti-repressor MtfA</fullName>
    </recommendedName>
</protein>
<reference evidence="1 2" key="1">
    <citation type="submission" date="2016-11" db="EMBL/GenBank/DDBJ databases">
        <title>Whole genomes of Flavobacteriaceae.</title>
        <authorList>
            <person name="Stine C."/>
            <person name="Li C."/>
            <person name="Tadesse D."/>
        </authorList>
    </citation>
    <scope>NUCLEOTIDE SEQUENCE [LARGE SCALE GENOMIC DNA]</scope>
    <source>
        <strain evidence="1 2">DSM 24704</strain>
    </source>
</reference>
<name>A0A227NTQ8_9FLAO</name>
<dbReference type="EMBL" id="MUGS01000051">
    <property type="protein sequence ID" value="OXG00812.1"/>
    <property type="molecule type" value="Genomic_DNA"/>
</dbReference>
<dbReference type="OrthoDB" id="9786424at2"/>
<dbReference type="Proteomes" id="UP000214684">
    <property type="component" value="Unassembled WGS sequence"/>
</dbReference>
<evidence type="ECO:0000313" key="1">
    <source>
        <dbReference type="EMBL" id="OXG00812.1"/>
    </source>
</evidence>
<dbReference type="AlphaFoldDB" id="A0A227NTQ8"/>
<proteinExistence type="predicted"/>
<dbReference type="SUPFAM" id="SSF55486">
    <property type="entry name" value="Metalloproteases ('zincins'), catalytic domain"/>
    <property type="match status" value="1"/>
</dbReference>
<gene>
    <name evidence="1" type="ORF">B0A64_19505</name>
</gene>
<keyword evidence="2" id="KW-1185">Reference proteome</keyword>
<dbReference type="Gene3D" id="1.10.472.150">
    <property type="entry name" value="Glucose-regulated metallo-peptidase M90, N-terminal domain"/>
    <property type="match status" value="1"/>
</dbReference>
<dbReference type="GO" id="GO:0004177">
    <property type="term" value="F:aminopeptidase activity"/>
    <property type="evidence" value="ECO:0007669"/>
    <property type="project" value="TreeGrafter"/>
</dbReference>
<dbReference type="RefSeq" id="WP_089481168.1">
    <property type="nucleotide sequence ID" value="NZ_MUGS01000051.1"/>
</dbReference>
<organism evidence="1 2">
    <name type="scientific">Flavobacterium araucananum</name>
    <dbReference type="NCBI Taxonomy" id="946678"/>
    <lineage>
        <taxon>Bacteria</taxon>
        <taxon>Pseudomonadati</taxon>
        <taxon>Bacteroidota</taxon>
        <taxon>Flavobacteriia</taxon>
        <taxon>Flavobacteriales</taxon>
        <taxon>Flavobacteriaceae</taxon>
        <taxon>Flavobacterium</taxon>
    </lineage>
</organism>
<dbReference type="GO" id="GO:0005829">
    <property type="term" value="C:cytosol"/>
    <property type="evidence" value="ECO:0007669"/>
    <property type="project" value="TreeGrafter"/>
</dbReference>
<evidence type="ECO:0008006" key="3">
    <source>
        <dbReference type="Google" id="ProtNLM"/>
    </source>
</evidence>
<dbReference type="Gene3D" id="3.40.390.10">
    <property type="entry name" value="Collagenase (Catalytic Domain)"/>
    <property type="match status" value="1"/>
</dbReference>
<comment type="caution">
    <text evidence="1">The sequence shown here is derived from an EMBL/GenBank/DDBJ whole genome shotgun (WGS) entry which is preliminary data.</text>
</comment>
<dbReference type="Pfam" id="PF06167">
    <property type="entry name" value="Peptidase_M90"/>
    <property type="match status" value="1"/>
</dbReference>
<dbReference type="InterPro" id="IPR024079">
    <property type="entry name" value="MetalloPept_cat_dom_sf"/>
</dbReference>
<evidence type="ECO:0000313" key="2">
    <source>
        <dbReference type="Proteomes" id="UP000214684"/>
    </source>
</evidence>
<dbReference type="GO" id="GO:0008237">
    <property type="term" value="F:metallopeptidase activity"/>
    <property type="evidence" value="ECO:0007669"/>
    <property type="project" value="InterPro"/>
</dbReference>